<evidence type="ECO:0000256" key="2">
    <source>
        <dbReference type="ARBA" id="ARBA00022692"/>
    </source>
</evidence>
<feature type="transmembrane region" description="Helical" evidence="5">
    <location>
        <begin position="97"/>
        <end position="118"/>
    </location>
</feature>
<sequence length="235" mass="27209">MKSDKLPVEYKEARTLKYFFHRQIWSLFAVLILVPITWSFAIPVMGEGSWMGITDITWFWFAVGVPIVHQVVVWIVFRGQLGWGFLTKLFGKYDLLVWAIVFLPFLIARVIIILGLARSSSNTLALPQNIAFSIGFILAIPAIYTLWSVFRYFGLIRALGADHFRLSYRKMPLVKEGIFRFSSNSMYSFAFLLLWSIALFQGSQPALIVAIFQHAYIWVHYFCTEKPDMEIIYPD</sequence>
<evidence type="ECO:0000256" key="3">
    <source>
        <dbReference type="ARBA" id="ARBA00022989"/>
    </source>
</evidence>
<feature type="transmembrane region" description="Helical" evidence="5">
    <location>
        <begin position="58"/>
        <end position="77"/>
    </location>
</feature>
<evidence type="ECO:0000256" key="5">
    <source>
        <dbReference type="SAM" id="Phobius"/>
    </source>
</evidence>
<feature type="transmembrane region" description="Helical" evidence="5">
    <location>
        <begin position="24"/>
        <end position="46"/>
    </location>
</feature>
<dbReference type="Proteomes" id="UP001314903">
    <property type="component" value="Unassembled WGS sequence"/>
</dbReference>
<evidence type="ECO:0000256" key="4">
    <source>
        <dbReference type="ARBA" id="ARBA00023136"/>
    </source>
</evidence>
<comment type="caution">
    <text evidence="6">The sequence shown here is derived from an EMBL/GenBank/DDBJ whole genome shotgun (WGS) entry which is preliminary data.</text>
</comment>
<keyword evidence="3 5" id="KW-1133">Transmembrane helix</keyword>
<evidence type="ECO:0000313" key="7">
    <source>
        <dbReference type="Proteomes" id="UP001314903"/>
    </source>
</evidence>
<dbReference type="EMBL" id="JAGGLI010000033">
    <property type="protein sequence ID" value="MBP2028595.1"/>
    <property type="molecule type" value="Genomic_DNA"/>
</dbReference>
<proteinExistence type="predicted"/>
<dbReference type="RefSeq" id="WP_209661645.1">
    <property type="nucleotide sequence ID" value="NZ_JAGGLI010000033.1"/>
</dbReference>
<keyword evidence="2 5" id="KW-0812">Transmembrane</keyword>
<dbReference type="Gene3D" id="1.20.120.1630">
    <property type="match status" value="1"/>
</dbReference>
<keyword evidence="7" id="KW-1185">Reference proteome</keyword>
<feature type="transmembrane region" description="Helical" evidence="5">
    <location>
        <begin position="130"/>
        <end position="156"/>
    </location>
</feature>
<comment type="subcellular location">
    <subcellularLocation>
        <location evidence="1">Endomembrane system</location>
        <topology evidence="1">Multi-pass membrane protein</topology>
    </subcellularLocation>
</comment>
<organism evidence="6 7">
    <name type="scientific">Acetoanaerobium pronyense</name>
    <dbReference type="NCBI Taxonomy" id="1482736"/>
    <lineage>
        <taxon>Bacteria</taxon>
        <taxon>Bacillati</taxon>
        <taxon>Bacillota</taxon>
        <taxon>Clostridia</taxon>
        <taxon>Peptostreptococcales</taxon>
        <taxon>Filifactoraceae</taxon>
        <taxon>Acetoanaerobium</taxon>
    </lineage>
</organism>
<evidence type="ECO:0000313" key="6">
    <source>
        <dbReference type="EMBL" id="MBP2028595.1"/>
    </source>
</evidence>
<gene>
    <name evidence="6" type="ORF">J2Z35_002425</name>
</gene>
<dbReference type="Pfam" id="PF04191">
    <property type="entry name" value="PEMT"/>
    <property type="match status" value="1"/>
</dbReference>
<accession>A0ABS4KLG0</accession>
<keyword evidence="4 5" id="KW-0472">Membrane</keyword>
<reference evidence="6 7" key="1">
    <citation type="submission" date="2021-03" db="EMBL/GenBank/DDBJ databases">
        <title>Genomic Encyclopedia of Type Strains, Phase IV (KMG-IV): sequencing the most valuable type-strain genomes for metagenomic binning, comparative biology and taxonomic classification.</title>
        <authorList>
            <person name="Goeker M."/>
        </authorList>
    </citation>
    <scope>NUCLEOTIDE SEQUENCE [LARGE SCALE GENOMIC DNA]</scope>
    <source>
        <strain evidence="6 7">DSM 27512</strain>
    </source>
</reference>
<evidence type="ECO:0000256" key="1">
    <source>
        <dbReference type="ARBA" id="ARBA00004127"/>
    </source>
</evidence>
<name>A0ABS4KLG0_9FIRM</name>
<protein>
    <submittedName>
        <fullName evidence="6">Uncharacterized protein</fullName>
    </submittedName>
</protein>
<dbReference type="InterPro" id="IPR007318">
    <property type="entry name" value="Phopholipid_MeTrfase"/>
</dbReference>